<dbReference type="HOGENOM" id="CLU_2804729_0_0_9"/>
<organism evidence="1 2">
    <name type="scientific">[Clostridium] asparagiforme DSM 15981</name>
    <dbReference type="NCBI Taxonomy" id="518636"/>
    <lineage>
        <taxon>Bacteria</taxon>
        <taxon>Bacillati</taxon>
        <taxon>Bacillota</taxon>
        <taxon>Clostridia</taxon>
        <taxon>Lachnospirales</taxon>
        <taxon>Lachnospiraceae</taxon>
        <taxon>Enterocloster</taxon>
    </lineage>
</organism>
<reference evidence="1 2" key="1">
    <citation type="submission" date="2009-01" db="EMBL/GenBank/DDBJ databases">
        <authorList>
            <person name="Fulton L."/>
            <person name="Clifton S."/>
            <person name="Fulton B."/>
            <person name="Xu J."/>
            <person name="Minx P."/>
            <person name="Pepin K.H."/>
            <person name="Johnson M."/>
            <person name="Bhonagiri V."/>
            <person name="Nash W.E."/>
            <person name="Mardis E.R."/>
            <person name="Wilson R.K."/>
        </authorList>
    </citation>
    <scope>NUCLEOTIDE SEQUENCE [LARGE SCALE GENOMIC DNA]</scope>
    <source>
        <strain evidence="1 2">DSM 15981</strain>
    </source>
</reference>
<sequence length="67" mass="7901">MHKKQVKERPGCEQGGELSGSLLLFLNFTDEKDKHLADILVYSYLIESKHRRPLNEKLYSVKRRQTK</sequence>
<dbReference type="AlphaFoldDB" id="C0D4S6"/>
<name>C0D4S6_9FIRM</name>
<dbReference type="EMBL" id="ACCJ01000349">
    <property type="protein sequence ID" value="EEG53668.1"/>
    <property type="molecule type" value="Genomic_DNA"/>
</dbReference>
<evidence type="ECO:0000313" key="2">
    <source>
        <dbReference type="Proteomes" id="UP000004756"/>
    </source>
</evidence>
<dbReference type="Proteomes" id="UP000004756">
    <property type="component" value="Unassembled WGS sequence"/>
</dbReference>
<accession>C0D4S6</accession>
<protein>
    <submittedName>
        <fullName evidence="1">Uncharacterized protein</fullName>
    </submittedName>
</protein>
<proteinExistence type="predicted"/>
<reference evidence="1 2" key="2">
    <citation type="submission" date="2009-02" db="EMBL/GenBank/DDBJ databases">
        <title>Draft genome sequence of Clostridium asparagiforme (DSM 15981).</title>
        <authorList>
            <person name="Sudarsanam P."/>
            <person name="Ley R."/>
            <person name="Guruge J."/>
            <person name="Turnbaugh P.J."/>
            <person name="Mahowald M."/>
            <person name="Liep D."/>
            <person name="Gordon J."/>
        </authorList>
    </citation>
    <scope>NUCLEOTIDE SEQUENCE [LARGE SCALE GENOMIC DNA]</scope>
    <source>
        <strain evidence="1 2">DSM 15981</strain>
    </source>
</reference>
<evidence type="ECO:0000313" key="1">
    <source>
        <dbReference type="EMBL" id="EEG53668.1"/>
    </source>
</evidence>
<keyword evidence="2" id="KW-1185">Reference proteome</keyword>
<gene>
    <name evidence="1" type="ORF">CLOSTASPAR_04272</name>
</gene>
<comment type="caution">
    <text evidence="1">The sequence shown here is derived from an EMBL/GenBank/DDBJ whole genome shotgun (WGS) entry which is preliminary data.</text>
</comment>